<dbReference type="Pfam" id="PF03028">
    <property type="entry name" value="Dynein_heavy"/>
    <property type="match status" value="1"/>
</dbReference>
<dbReference type="InterPro" id="IPR026983">
    <property type="entry name" value="DHC"/>
</dbReference>
<evidence type="ECO:0008006" key="5">
    <source>
        <dbReference type="Google" id="ProtNLM"/>
    </source>
</evidence>
<organism evidence="3 4">
    <name type="scientific">Meganyctiphanes norvegica</name>
    <name type="common">Northern krill</name>
    <name type="synonym">Thysanopoda norvegica</name>
    <dbReference type="NCBI Taxonomy" id="48144"/>
    <lineage>
        <taxon>Eukaryota</taxon>
        <taxon>Metazoa</taxon>
        <taxon>Ecdysozoa</taxon>
        <taxon>Arthropoda</taxon>
        <taxon>Crustacea</taxon>
        <taxon>Multicrustacea</taxon>
        <taxon>Malacostraca</taxon>
        <taxon>Eumalacostraca</taxon>
        <taxon>Eucarida</taxon>
        <taxon>Euphausiacea</taxon>
        <taxon>Euphausiidae</taxon>
        <taxon>Meganyctiphanes</taxon>
    </lineage>
</organism>
<dbReference type="InterPro" id="IPR027417">
    <property type="entry name" value="P-loop_NTPase"/>
</dbReference>
<protein>
    <recommendedName>
        <fullName evidence="5">Dynein heavy chain</fullName>
    </recommendedName>
</protein>
<feature type="domain" description="Dynein heavy chain region D6 P-loop" evidence="1">
    <location>
        <begin position="26"/>
        <end position="135"/>
    </location>
</feature>
<evidence type="ECO:0000313" key="4">
    <source>
        <dbReference type="Proteomes" id="UP001497623"/>
    </source>
</evidence>
<dbReference type="Proteomes" id="UP001497623">
    <property type="component" value="Unassembled WGS sequence"/>
</dbReference>
<keyword evidence="4" id="KW-1185">Reference proteome</keyword>
<proteinExistence type="predicted"/>
<dbReference type="FunFam" id="3.40.50.300:FF:000320">
    <property type="entry name" value="Dynein, axonemal, heavy chain 5"/>
    <property type="match status" value="1"/>
</dbReference>
<comment type="caution">
    <text evidence="3">The sequence shown here is derived from an EMBL/GenBank/DDBJ whole genome shotgun (WGS) entry which is preliminary data.</text>
</comment>
<dbReference type="InterPro" id="IPR041658">
    <property type="entry name" value="AAA_lid_11"/>
</dbReference>
<dbReference type="Gene3D" id="1.10.8.720">
    <property type="entry name" value="Region D6 of dynein motor"/>
    <property type="match status" value="1"/>
</dbReference>
<dbReference type="Pfam" id="PF18198">
    <property type="entry name" value="AAA_lid_11"/>
    <property type="match status" value="1"/>
</dbReference>
<feature type="non-terminal residue" evidence="3">
    <location>
        <position position="220"/>
    </location>
</feature>
<name>A0AAV2SPH7_MEGNR</name>
<dbReference type="EMBL" id="CAXKWB010092221">
    <property type="protein sequence ID" value="CAL4216770.1"/>
    <property type="molecule type" value="Genomic_DNA"/>
</dbReference>
<sequence>ITGALGGEYIESIVLNLESTWEESDCYTPFICFLSTGSDPTVMIEALAKSLNMEYHSISMGQGQEAHASSLMEEAMKAGHWLLLQNCHLSLNFCQEIFVILSDKPQVNKNFRLWITTEIHEQFPIGLLQISIKFTNEPPQGIRASLTRTYANVSQDMLDYCNTSEWPKLLYATAFLHTVVQERRKFGALGWNIPYEFNQADFQASIQFIQNHLDDLDVKK</sequence>
<evidence type="ECO:0000259" key="1">
    <source>
        <dbReference type="Pfam" id="PF03028"/>
    </source>
</evidence>
<dbReference type="GO" id="GO:0007018">
    <property type="term" value="P:microtubule-based movement"/>
    <property type="evidence" value="ECO:0007669"/>
    <property type="project" value="InterPro"/>
</dbReference>
<dbReference type="PANTHER" id="PTHR22878">
    <property type="entry name" value="DYNEIN HEAVY CHAIN 6, AXONEMAL-LIKE-RELATED"/>
    <property type="match status" value="1"/>
</dbReference>
<feature type="non-terminal residue" evidence="3">
    <location>
        <position position="1"/>
    </location>
</feature>
<evidence type="ECO:0000313" key="3">
    <source>
        <dbReference type="EMBL" id="CAL4216770.1"/>
    </source>
</evidence>
<gene>
    <name evidence="3" type="ORF">MNOR_LOCUS38786</name>
</gene>
<dbReference type="PANTHER" id="PTHR22878:SF63">
    <property type="entry name" value="DYNEIN AXONEMAL HEAVY CHAIN 10"/>
    <property type="match status" value="1"/>
</dbReference>
<dbReference type="Gene3D" id="3.40.50.300">
    <property type="entry name" value="P-loop containing nucleotide triphosphate hydrolases"/>
    <property type="match status" value="1"/>
</dbReference>
<dbReference type="AlphaFoldDB" id="A0AAV2SPH7"/>
<dbReference type="GO" id="GO:0030286">
    <property type="term" value="C:dynein complex"/>
    <property type="evidence" value="ECO:0007669"/>
    <property type="project" value="InterPro"/>
</dbReference>
<dbReference type="GO" id="GO:0045505">
    <property type="term" value="F:dynein intermediate chain binding"/>
    <property type="evidence" value="ECO:0007669"/>
    <property type="project" value="InterPro"/>
</dbReference>
<evidence type="ECO:0000259" key="2">
    <source>
        <dbReference type="Pfam" id="PF18198"/>
    </source>
</evidence>
<dbReference type="InterPro" id="IPR042219">
    <property type="entry name" value="AAA_lid_11_sf"/>
</dbReference>
<reference evidence="3 4" key="1">
    <citation type="submission" date="2024-05" db="EMBL/GenBank/DDBJ databases">
        <authorList>
            <person name="Wallberg A."/>
        </authorList>
    </citation>
    <scope>NUCLEOTIDE SEQUENCE [LARGE SCALE GENOMIC DNA]</scope>
</reference>
<dbReference type="InterPro" id="IPR004273">
    <property type="entry name" value="Dynein_heavy_D6_P-loop"/>
</dbReference>
<accession>A0AAV2SPH7</accession>
<feature type="domain" description="Dynein heavy chain AAA lid" evidence="2">
    <location>
        <begin position="166"/>
        <end position="216"/>
    </location>
</feature>
<dbReference type="GO" id="GO:0051959">
    <property type="term" value="F:dynein light intermediate chain binding"/>
    <property type="evidence" value="ECO:0007669"/>
    <property type="project" value="InterPro"/>
</dbReference>
<dbReference type="GO" id="GO:0008569">
    <property type="term" value="F:minus-end-directed microtubule motor activity"/>
    <property type="evidence" value="ECO:0007669"/>
    <property type="project" value="InterPro"/>
</dbReference>